<reference evidence="4" key="1">
    <citation type="submission" date="2013-02" db="EMBL/GenBank/DDBJ databases">
        <authorList>
            <consortium name="The Broad Institute Genome Sequencing Platform"/>
            <person name="Cuomo C."/>
            <person name="Becnel J."/>
            <person name="Sanscrainte N."/>
            <person name="Walker B."/>
            <person name="Young S.K."/>
            <person name="Zeng Q."/>
            <person name="Gargeya S."/>
            <person name="Fitzgerald M."/>
            <person name="Haas B."/>
            <person name="Abouelleil A."/>
            <person name="Alvarado L."/>
            <person name="Arachchi H.M."/>
            <person name="Berlin A.M."/>
            <person name="Chapman S.B."/>
            <person name="Dewar J."/>
            <person name="Goldberg J."/>
            <person name="Griggs A."/>
            <person name="Gujja S."/>
            <person name="Hansen M."/>
            <person name="Howarth C."/>
            <person name="Imamovic A."/>
            <person name="Larimer J."/>
            <person name="McCowan C."/>
            <person name="Murphy C."/>
            <person name="Neiman D."/>
            <person name="Pearson M."/>
            <person name="Priest M."/>
            <person name="Roberts A."/>
            <person name="Saif S."/>
            <person name="Shea T."/>
            <person name="Sisk P."/>
            <person name="Sykes S."/>
            <person name="Wortman J."/>
            <person name="Nusbaum C."/>
            <person name="Birren B."/>
        </authorList>
    </citation>
    <scope>NUCLEOTIDE SEQUENCE [LARGE SCALE GENOMIC DNA]</scope>
    <source>
        <strain evidence="4">PRA339</strain>
    </source>
</reference>
<feature type="region of interest" description="Disordered" evidence="1">
    <location>
        <begin position="82"/>
        <end position="111"/>
    </location>
</feature>
<evidence type="ECO:0000313" key="3">
    <source>
        <dbReference type="EMBL" id="KCZ80354.1"/>
    </source>
</evidence>
<protein>
    <submittedName>
        <fullName evidence="3">Uncharacterized protein</fullName>
    </submittedName>
</protein>
<feature type="region of interest" description="Disordered" evidence="1">
    <location>
        <begin position="132"/>
        <end position="178"/>
    </location>
</feature>
<dbReference type="EMBL" id="KK365186">
    <property type="protein sequence ID" value="KCZ80354.1"/>
    <property type="molecule type" value="Genomic_DNA"/>
</dbReference>
<dbReference type="Proteomes" id="UP000030655">
    <property type="component" value="Unassembled WGS sequence"/>
</dbReference>
<keyword evidence="2" id="KW-0732">Signal</keyword>
<gene>
    <name evidence="3" type="ORF">H312_02261</name>
</gene>
<dbReference type="HOGENOM" id="CLU_1510218_0_0_1"/>
<evidence type="ECO:0000313" key="4">
    <source>
        <dbReference type="Proteomes" id="UP000030655"/>
    </source>
</evidence>
<dbReference type="AlphaFoldDB" id="A0A059F030"/>
<keyword evidence="4" id="KW-1185">Reference proteome</keyword>
<feature type="non-terminal residue" evidence="3">
    <location>
        <position position="1"/>
    </location>
</feature>
<reference evidence="3 4" key="2">
    <citation type="submission" date="2014-03" db="EMBL/GenBank/DDBJ databases">
        <title>The Genome Sequence of Anncaliia algerae insect isolate PRA339.</title>
        <authorList>
            <consortium name="The Broad Institute Genome Sequencing Platform"/>
            <consortium name="The Broad Institute Genome Sequencing Center for Infectious Disease"/>
            <person name="Cuomo C."/>
            <person name="Becnel J."/>
            <person name="Sanscrainte N."/>
            <person name="Walker B."/>
            <person name="Young S.K."/>
            <person name="Zeng Q."/>
            <person name="Gargeya S."/>
            <person name="Fitzgerald M."/>
            <person name="Haas B."/>
            <person name="Abouelleil A."/>
            <person name="Alvarado L."/>
            <person name="Arachchi H.M."/>
            <person name="Berlin A.M."/>
            <person name="Chapman S.B."/>
            <person name="Dewar J."/>
            <person name="Goldberg J."/>
            <person name="Griggs A."/>
            <person name="Gujja S."/>
            <person name="Hansen M."/>
            <person name="Howarth C."/>
            <person name="Imamovic A."/>
            <person name="Larimer J."/>
            <person name="McCowan C."/>
            <person name="Murphy C."/>
            <person name="Neiman D."/>
            <person name="Pearson M."/>
            <person name="Priest M."/>
            <person name="Roberts A."/>
            <person name="Saif S."/>
            <person name="Shea T."/>
            <person name="Sisk P."/>
            <person name="Sykes S."/>
            <person name="Wortman J."/>
            <person name="Nusbaum C."/>
            <person name="Birren B."/>
        </authorList>
    </citation>
    <scope>NUCLEOTIDE SEQUENCE [LARGE SCALE GENOMIC DNA]</scope>
    <source>
        <strain evidence="3 4">PRA339</strain>
    </source>
</reference>
<dbReference type="VEuPathDB" id="MicrosporidiaDB:H312_02261"/>
<feature type="compositionally biased region" description="Basic and acidic residues" evidence="1">
    <location>
        <begin position="139"/>
        <end position="150"/>
    </location>
</feature>
<name>A0A059F030_9MICR</name>
<organism evidence="3 4">
    <name type="scientific">Anncaliia algerae PRA339</name>
    <dbReference type="NCBI Taxonomy" id="1288291"/>
    <lineage>
        <taxon>Eukaryota</taxon>
        <taxon>Fungi</taxon>
        <taxon>Fungi incertae sedis</taxon>
        <taxon>Microsporidia</taxon>
        <taxon>Tubulinosematoidea</taxon>
        <taxon>Tubulinosematidae</taxon>
        <taxon>Anncaliia</taxon>
    </lineage>
</organism>
<accession>A0A059F030</accession>
<dbReference type="OrthoDB" id="2198200at2759"/>
<evidence type="ECO:0000256" key="1">
    <source>
        <dbReference type="SAM" id="MobiDB-lite"/>
    </source>
</evidence>
<sequence length="178" mass="20855">MKVLRILFVTLICSVGCSSYSEVFLNYYSKFIGNVKNASSMLSKECFKQWSSIHNFYKEKKDTFIDPKIKQLKERFFGVKEEPKEVVKEEPPKDEEKTLEEENKGEEKMDEQEMLKMLQEFLSMYNLNADDFGDSIEESETKEGNEKEDIAEVNEEIEEKKDTVTEGIDSQPKEKEEL</sequence>
<feature type="chain" id="PRO_5001576777" evidence="2">
    <location>
        <begin position="20"/>
        <end position="178"/>
    </location>
</feature>
<evidence type="ECO:0000256" key="2">
    <source>
        <dbReference type="SAM" id="SignalP"/>
    </source>
</evidence>
<feature type="signal peptide" evidence="2">
    <location>
        <begin position="1"/>
        <end position="19"/>
    </location>
</feature>
<proteinExistence type="predicted"/>